<reference evidence="2 5" key="2">
    <citation type="submission" date="2018-07" db="EMBL/GenBank/DDBJ databases">
        <title>Genome sequences of Haloplanus aerogenes JCM 16430T.</title>
        <authorList>
            <person name="Kim Y.B."/>
            <person name="Roh S.W."/>
        </authorList>
    </citation>
    <scope>NUCLEOTIDE SEQUENCE [LARGE SCALE GENOMIC DNA]</scope>
    <source>
        <strain evidence="2 5">JCM 16430</strain>
    </source>
</reference>
<dbReference type="Proteomes" id="UP000282007">
    <property type="component" value="Chromosome"/>
</dbReference>
<feature type="compositionally biased region" description="Polar residues" evidence="1">
    <location>
        <begin position="461"/>
        <end position="471"/>
    </location>
</feature>
<dbReference type="GeneID" id="38469886"/>
<name>A0A3M0DAL8_9EURY</name>
<dbReference type="KEGG" id="haer:DU502_01330"/>
<reference evidence="3" key="3">
    <citation type="submission" date="2018-10" db="EMBL/GenBank/DDBJ databases">
        <authorList>
            <person name="Whitman W."/>
            <person name="Huntemann M."/>
            <person name="Clum A."/>
            <person name="Pillay M."/>
            <person name="Palaniappan K."/>
            <person name="Varghese N."/>
            <person name="Mikhailova N."/>
            <person name="Stamatis D."/>
            <person name="Reddy T."/>
            <person name="Daum C."/>
            <person name="Shapiro N."/>
            <person name="Ivanova N."/>
            <person name="Kyrpides N."/>
            <person name="Woyke T."/>
        </authorList>
    </citation>
    <scope>NUCLEOTIDE SEQUENCE</scope>
    <source>
        <strain evidence="3">CGMCC 1.10124</strain>
    </source>
</reference>
<proteinExistence type="predicted"/>
<dbReference type="RefSeq" id="WP_121921065.1">
    <property type="nucleotide sequence ID" value="NZ_CP034145.1"/>
</dbReference>
<dbReference type="EMBL" id="REFS01000005">
    <property type="protein sequence ID" value="RMB13123.1"/>
    <property type="molecule type" value="Genomic_DNA"/>
</dbReference>
<accession>A0A3M0DAL8</accession>
<protein>
    <submittedName>
        <fullName evidence="3">Uncharacterized protein</fullName>
    </submittedName>
</protein>
<feature type="region of interest" description="Disordered" evidence="1">
    <location>
        <begin position="421"/>
        <end position="471"/>
    </location>
</feature>
<evidence type="ECO:0000313" key="3">
    <source>
        <dbReference type="EMBL" id="RMB13123.1"/>
    </source>
</evidence>
<organism evidence="3 4">
    <name type="scientific">Haloplanus aerogenes</name>
    <dbReference type="NCBI Taxonomy" id="660522"/>
    <lineage>
        <taxon>Archaea</taxon>
        <taxon>Methanobacteriati</taxon>
        <taxon>Methanobacteriota</taxon>
        <taxon>Stenosarchaea group</taxon>
        <taxon>Halobacteria</taxon>
        <taxon>Halobacteriales</taxon>
        <taxon>Haloferacaceae</taxon>
        <taxon>Haloplanus</taxon>
    </lineage>
</organism>
<keyword evidence="5" id="KW-1185">Reference proteome</keyword>
<dbReference type="EMBL" id="CP034145">
    <property type="protein sequence ID" value="AZH24099.1"/>
    <property type="molecule type" value="Genomic_DNA"/>
</dbReference>
<gene>
    <name evidence="3" type="ORF">ATH50_2454</name>
    <name evidence="2" type="ORF">DU502_01330</name>
</gene>
<dbReference type="Proteomes" id="UP000277326">
    <property type="component" value="Unassembled WGS sequence"/>
</dbReference>
<dbReference type="OrthoDB" id="232948at2157"/>
<dbReference type="AlphaFoldDB" id="A0A3M0DAL8"/>
<feature type="compositionally biased region" description="Low complexity" evidence="1">
    <location>
        <begin position="421"/>
        <end position="454"/>
    </location>
</feature>
<reference evidence="3 4" key="1">
    <citation type="journal article" date="2015" name="Stand. Genomic Sci.">
        <title>Genomic Encyclopedia of Bacterial and Archaeal Type Strains, Phase III: the genomes of soil and plant-associated and newly described type strains.</title>
        <authorList>
            <person name="Whitman W.B."/>
            <person name="Woyke T."/>
            <person name="Klenk H.P."/>
            <person name="Zhou Y."/>
            <person name="Lilburn T.G."/>
            <person name="Beck B.J."/>
            <person name="De Vos P."/>
            <person name="Vandamme P."/>
            <person name="Eisen J.A."/>
            <person name="Garrity G."/>
            <person name="Hugenholtz P."/>
            <person name="Kyrpides N.C."/>
        </authorList>
    </citation>
    <scope>NUCLEOTIDE SEQUENCE [LARGE SCALE GENOMIC DNA]</scope>
    <source>
        <strain evidence="3 4">CGMCC 1.10124</strain>
    </source>
</reference>
<evidence type="ECO:0000313" key="2">
    <source>
        <dbReference type="EMBL" id="AZH24099.1"/>
    </source>
</evidence>
<evidence type="ECO:0000256" key="1">
    <source>
        <dbReference type="SAM" id="MobiDB-lite"/>
    </source>
</evidence>
<evidence type="ECO:0000313" key="5">
    <source>
        <dbReference type="Proteomes" id="UP000282007"/>
    </source>
</evidence>
<sequence length="492" mass="52923">MEPRRHRLAVVLVGVVLVAALAPTMATARATVEVAVDGTPTESGERRTVTDDPVLDIEVTGAESIESVTIRVDGESRRSFEPNATTFSERVTLGLTDGDHEVAVVVDSTERWTATILKDSTAPLVTFTSPFESVGRPPTGQIAVREGATTLAADLDDQSGVREVRIERTYEWRFGGQSRRDLETYRIENPGDNVSQPILFGLGRNELHVVAVDVHGQRRTHDITVWVLDDQRPVIDLNRFERTGDTLHVAGTVRDNVKVNTLSYRVAGTAQKNFVSNPTSAEPTRSRLAVDFAFTVPISDSTEGIVLEATDVNENEREWTVPLDYRGHLEPRITITDARVNGSHVDVAGTVANGQVTRVVVESVGPDGDVVDSRTAYDGDATSSVEIHERLAAASDETTVVIRAVDTAGRDHRESVTLATPRVETPTDPVPTRTVTATPAVTTTASTPAATTTASEDDGEQPTTRGDGTLSTGLTAVGAVIVGRLLVAVRRQ</sequence>
<evidence type="ECO:0000313" key="4">
    <source>
        <dbReference type="Proteomes" id="UP000277326"/>
    </source>
</evidence>